<evidence type="ECO:0000259" key="5">
    <source>
        <dbReference type="Pfam" id="PF04198"/>
    </source>
</evidence>
<keyword evidence="7" id="KW-1185">Reference proteome</keyword>
<evidence type="ECO:0000256" key="3">
    <source>
        <dbReference type="ARBA" id="ARBA00023125"/>
    </source>
</evidence>
<dbReference type="InterPro" id="IPR051054">
    <property type="entry name" value="SorC_transcr_regulators"/>
</dbReference>
<keyword evidence="3" id="KW-0238">DNA-binding</keyword>
<dbReference type="Pfam" id="PF04198">
    <property type="entry name" value="Sugar-bind"/>
    <property type="match status" value="1"/>
</dbReference>
<name>D2PKF1_KRIFD</name>
<protein>
    <submittedName>
        <fullName evidence="6">Transcriptional regulator, DeoR family</fullName>
    </submittedName>
</protein>
<dbReference type="GO" id="GO:0030246">
    <property type="term" value="F:carbohydrate binding"/>
    <property type="evidence" value="ECO:0007669"/>
    <property type="project" value="InterPro"/>
</dbReference>
<sequence length="327" mass="34373">MNNRGQTLGDSDEDDELLADVARRYYLDNTSKVDIAKQLDLSRFKVARLLEDARERGIVQIQIKSPSPLDRALSEQLAEALELPRCVVTATTGSAEQVRAQVAEAAARTVAPLVRDGDLLGLTWSRAVDAMVDHFDALPACTVIQMAGSLHAPDGGGSTVDLARRAAELAGGTAYAVHAPLVVDDVAAVTALRRQPGIADTLAMADALDVSVVAIGAWRAGCSTVWDAVSEQVRAAGLAGGAVAEVSGHLLDVDGRLVESPLEQMIIAVSLDQLRRPAERVALAAGAHRAPAVIAAVRSGLVSTLVTTTDLAREVLRLLAAFERNSV</sequence>
<dbReference type="InterPro" id="IPR036388">
    <property type="entry name" value="WH-like_DNA-bd_sf"/>
</dbReference>
<accession>D2PKF1</accession>
<dbReference type="Proteomes" id="UP000007967">
    <property type="component" value="Chromosome"/>
</dbReference>
<dbReference type="HOGENOM" id="CLU_054506_1_0_11"/>
<evidence type="ECO:0000313" key="6">
    <source>
        <dbReference type="EMBL" id="ADB30463.1"/>
    </source>
</evidence>
<dbReference type="SUPFAM" id="SSF100950">
    <property type="entry name" value="NagB/RpiA/CoA transferase-like"/>
    <property type="match status" value="1"/>
</dbReference>
<dbReference type="KEGG" id="kfl:Kfla_1361"/>
<organism evidence="6 7">
    <name type="scientific">Kribbella flavida (strain DSM 17836 / JCM 10339 / NBRC 14399)</name>
    <dbReference type="NCBI Taxonomy" id="479435"/>
    <lineage>
        <taxon>Bacteria</taxon>
        <taxon>Bacillati</taxon>
        <taxon>Actinomycetota</taxon>
        <taxon>Actinomycetes</taxon>
        <taxon>Propionibacteriales</taxon>
        <taxon>Kribbellaceae</taxon>
        <taxon>Kribbella</taxon>
    </lineage>
</organism>
<dbReference type="STRING" id="479435.Kfla_1361"/>
<evidence type="ECO:0000256" key="2">
    <source>
        <dbReference type="ARBA" id="ARBA00023015"/>
    </source>
</evidence>
<evidence type="ECO:0000256" key="1">
    <source>
        <dbReference type="ARBA" id="ARBA00010466"/>
    </source>
</evidence>
<dbReference type="PANTHER" id="PTHR34294:SF1">
    <property type="entry name" value="TRANSCRIPTIONAL REGULATOR LSRR"/>
    <property type="match status" value="1"/>
</dbReference>
<dbReference type="PANTHER" id="PTHR34294">
    <property type="entry name" value="TRANSCRIPTIONAL REGULATOR-RELATED"/>
    <property type="match status" value="1"/>
</dbReference>
<keyword evidence="4" id="KW-0804">Transcription</keyword>
<dbReference type="InterPro" id="IPR007324">
    <property type="entry name" value="Sugar-bd_dom_put"/>
</dbReference>
<reference evidence="7" key="1">
    <citation type="submission" date="2009-09" db="EMBL/GenBank/DDBJ databases">
        <title>The complete genome of Kribbella flavida DSM 17836.</title>
        <authorList>
            <consortium name="US DOE Joint Genome Institute (JGI-PGF)"/>
            <person name="Lucas S."/>
            <person name="Copeland A."/>
            <person name="Lapidus A."/>
            <person name="Glavina del Rio T."/>
            <person name="Dalin E."/>
            <person name="Tice H."/>
            <person name="Bruce D."/>
            <person name="Goodwin L."/>
            <person name="Pitluck S."/>
            <person name="Kyrpides N."/>
            <person name="Mavromatis K."/>
            <person name="Ivanova N."/>
            <person name="Saunders E."/>
            <person name="Brettin T."/>
            <person name="Detter J.C."/>
            <person name="Han C."/>
            <person name="Larimer F."/>
            <person name="Land M."/>
            <person name="Hauser L."/>
            <person name="Markowitz V."/>
            <person name="Cheng J.-F."/>
            <person name="Hugenholtz P."/>
            <person name="Woyke T."/>
            <person name="Wu D."/>
            <person name="Pukall R."/>
            <person name="Klenk H.-P."/>
            <person name="Eisen J.A."/>
        </authorList>
    </citation>
    <scope>NUCLEOTIDE SEQUENCE [LARGE SCALE GENOMIC DNA]</scope>
    <source>
        <strain evidence="7">DSM 17836 / JCM 10339 / NBRC 14399</strain>
    </source>
</reference>
<evidence type="ECO:0000256" key="4">
    <source>
        <dbReference type="ARBA" id="ARBA00023163"/>
    </source>
</evidence>
<dbReference type="Gene3D" id="1.10.10.10">
    <property type="entry name" value="Winged helix-like DNA-binding domain superfamily/Winged helix DNA-binding domain"/>
    <property type="match status" value="1"/>
</dbReference>
<gene>
    <name evidence="6" type="ordered locus">Kfla_1361</name>
</gene>
<dbReference type="GO" id="GO:0003677">
    <property type="term" value="F:DNA binding"/>
    <property type="evidence" value="ECO:0007669"/>
    <property type="project" value="UniProtKB-KW"/>
</dbReference>
<dbReference type="OrthoDB" id="186585at2"/>
<feature type="domain" description="Sugar-binding" evidence="5">
    <location>
        <begin position="72"/>
        <end position="316"/>
    </location>
</feature>
<dbReference type="RefSeq" id="WP_012919019.1">
    <property type="nucleotide sequence ID" value="NC_013729.1"/>
</dbReference>
<dbReference type="Gene3D" id="3.40.50.1360">
    <property type="match status" value="1"/>
</dbReference>
<dbReference type="InterPro" id="IPR037171">
    <property type="entry name" value="NagB/RpiA_transferase-like"/>
</dbReference>
<evidence type="ECO:0000313" key="7">
    <source>
        <dbReference type="Proteomes" id="UP000007967"/>
    </source>
</evidence>
<dbReference type="AlphaFoldDB" id="D2PKF1"/>
<keyword evidence="2" id="KW-0805">Transcription regulation</keyword>
<comment type="similarity">
    <text evidence="1">Belongs to the SorC transcriptional regulatory family.</text>
</comment>
<dbReference type="EMBL" id="CP001736">
    <property type="protein sequence ID" value="ADB30463.1"/>
    <property type="molecule type" value="Genomic_DNA"/>
</dbReference>
<reference evidence="6 7" key="2">
    <citation type="journal article" date="2010" name="Stand. Genomic Sci.">
        <title>Complete genome sequence of Kribbella flavida type strain (IFO 14399).</title>
        <authorList>
            <person name="Pukall R."/>
            <person name="Lapidus A."/>
            <person name="Glavina Del Rio T."/>
            <person name="Copeland A."/>
            <person name="Tice H."/>
            <person name="Cheng J.-F."/>
            <person name="Lucas S."/>
            <person name="Chen F."/>
            <person name="Nolan M."/>
            <person name="LaButti K."/>
            <person name="Pati A."/>
            <person name="Ivanova N."/>
            <person name="Mavrommatis K."/>
            <person name="Mikhailova N."/>
            <person name="Pitluck S."/>
            <person name="Bruce D."/>
            <person name="Goodwin L."/>
            <person name="Land M."/>
            <person name="Hauser L."/>
            <person name="Chang Y.-J."/>
            <person name="Jeffries C.D."/>
            <person name="Chen A."/>
            <person name="Palaniappan K."/>
            <person name="Chain P."/>
            <person name="Rohde M."/>
            <person name="Goeker M."/>
            <person name="Bristow J."/>
            <person name="Eisen J.A."/>
            <person name="Markowitz V."/>
            <person name="Hugenholtz P."/>
            <person name="Kyrpides N.C."/>
            <person name="Klenk H.-P."/>
            <person name="Brettin T."/>
        </authorList>
    </citation>
    <scope>NUCLEOTIDE SEQUENCE [LARGE SCALE GENOMIC DNA]</scope>
    <source>
        <strain evidence="7">DSM 17836 / JCM 10339 / NBRC 14399</strain>
    </source>
</reference>
<proteinExistence type="inferred from homology"/>
<dbReference type="eggNOG" id="COG2390">
    <property type="taxonomic scope" value="Bacteria"/>
</dbReference>